<accession>A0ABP7JCE5</accession>
<evidence type="ECO:0000313" key="2">
    <source>
        <dbReference type="Proteomes" id="UP001500888"/>
    </source>
</evidence>
<protein>
    <submittedName>
        <fullName evidence="1">Coronafacic acid synthetase</fullName>
    </submittedName>
</protein>
<evidence type="ECO:0000313" key="1">
    <source>
        <dbReference type="EMBL" id="GAA3841047.1"/>
    </source>
</evidence>
<dbReference type="Proteomes" id="UP001500888">
    <property type="component" value="Unassembled WGS sequence"/>
</dbReference>
<dbReference type="RefSeq" id="WP_344951829.1">
    <property type="nucleotide sequence ID" value="NZ_BAAAZR010000049.1"/>
</dbReference>
<dbReference type="Gene3D" id="3.40.47.10">
    <property type="match status" value="1"/>
</dbReference>
<dbReference type="EMBL" id="BAAAZR010000049">
    <property type="protein sequence ID" value="GAA3841047.1"/>
    <property type="molecule type" value="Genomic_DNA"/>
</dbReference>
<comment type="caution">
    <text evidence="1">The sequence shown here is derived from an EMBL/GenBank/DDBJ whole genome shotgun (WGS) entry which is preliminary data.</text>
</comment>
<gene>
    <name evidence="1" type="ORF">GCM10022226_74380</name>
</gene>
<proteinExistence type="predicted"/>
<dbReference type="SUPFAM" id="SSF53901">
    <property type="entry name" value="Thiolase-like"/>
    <property type="match status" value="1"/>
</dbReference>
<name>A0ABP7JCE5_9ACTN</name>
<sequence length="165" mass="17008">MTEPTVIGRGEVTAADPARFSANKPSFFADPLAWLVAAAIERALDGAQVEPVMAGIVVMSDTAALPTSRVIAGEARRGRVSPLRFAGSNPGILAGLSCARWGLRGPSLVLTGAFPKVSDTGFTVARRWLADGHARHVVCATYRTVPGGAHTADCVLLGSSDPGAT</sequence>
<dbReference type="InterPro" id="IPR016039">
    <property type="entry name" value="Thiolase-like"/>
</dbReference>
<keyword evidence="2" id="KW-1185">Reference proteome</keyword>
<reference evidence="2" key="1">
    <citation type="journal article" date="2019" name="Int. J. Syst. Evol. Microbiol.">
        <title>The Global Catalogue of Microorganisms (GCM) 10K type strain sequencing project: providing services to taxonomists for standard genome sequencing and annotation.</title>
        <authorList>
            <consortium name="The Broad Institute Genomics Platform"/>
            <consortium name="The Broad Institute Genome Sequencing Center for Infectious Disease"/>
            <person name="Wu L."/>
            <person name="Ma J."/>
        </authorList>
    </citation>
    <scope>NUCLEOTIDE SEQUENCE [LARGE SCALE GENOMIC DNA]</scope>
    <source>
        <strain evidence="2">JCM 16908</strain>
    </source>
</reference>
<organism evidence="1 2">
    <name type="scientific">Sphaerisporangium flaviroseum</name>
    <dbReference type="NCBI Taxonomy" id="509199"/>
    <lineage>
        <taxon>Bacteria</taxon>
        <taxon>Bacillati</taxon>
        <taxon>Actinomycetota</taxon>
        <taxon>Actinomycetes</taxon>
        <taxon>Streptosporangiales</taxon>
        <taxon>Streptosporangiaceae</taxon>
        <taxon>Sphaerisporangium</taxon>
    </lineage>
</organism>